<feature type="domain" description="Glycosyltransferase 2-like" evidence="1">
    <location>
        <begin position="46"/>
        <end position="130"/>
    </location>
</feature>
<gene>
    <name evidence="2" type="ORF">ENT17_12685</name>
</gene>
<comment type="caution">
    <text evidence="2">The sequence shown here is derived from an EMBL/GenBank/DDBJ whole genome shotgun (WGS) entry which is preliminary data.</text>
</comment>
<dbReference type="EMBL" id="DSXR01000127">
    <property type="protein sequence ID" value="HGS88452.1"/>
    <property type="molecule type" value="Genomic_DNA"/>
</dbReference>
<dbReference type="InterPro" id="IPR029044">
    <property type="entry name" value="Nucleotide-diphossugar_trans"/>
</dbReference>
<reference evidence="2" key="1">
    <citation type="journal article" date="2020" name="mSystems">
        <title>Genome- and Community-Level Interaction Insights into Carbon Utilization and Element Cycling Functions of Hydrothermarchaeota in Hydrothermal Sediment.</title>
        <authorList>
            <person name="Zhou Z."/>
            <person name="Liu Y."/>
            <person name="Xu W."/>
            <person name="Pan J."/>
            <person name="Luo Z.H."/>
            <person name="Li M."/>
        </authorList>
    </citation>
    <scope>NUCLEOTIDE SEQUENCE [LARGE SCALE GENOMIC DNA]</scope>
    <source>
        <strain evidence="2">SpSt-556</strain>
    </source>
</reference>
<organism evidence="2">
    <name type="scientific">Bellilinea caldifistulae</name>
    <dbReference type="NCBI Taxonomy" id="360411"/>
    <lineage>
        <taxon>Bacteria</taxon>
        <taxon>Bacillati</taxon>
        <taxon>Chloroflexota</taxon>
        <taxon>Anaerolineae</taxon>
        <taxon>Anaerolineales</taxon>
        <taxon>Anaerolineaceae</taxon>
        <taxon>Bellilinea</taxon>
    </lineage>
</organism>
<accession>A0A7C4Q687</accession>
<evidence type="ECO:0000259" key="1">
    <source>
        <dbReference type="Pfam" id="PF00535"/>
    </source>
</evidence>
<name>A0A7C4Q687_9CHLR</name>
<dbReference type="CDD" id="cd00761">
    <property type="entry name" value="Glyco_tranf_GTA_type"/>
    <property type="match status" value="1"/>
</dbReference>
<evidence type="ECO:0000313" key="2">
    <source>
        <dbReference type="EMBL" id="HGS88452.1"/>
    </source>
</evidence>
<dbReference type="GO" id="GO:0016740">
    <property type="term" value="F:transferase activity"/>
    <property type="evidence" value="ECO:0007669"/>
    <property type="project" value="UniProtKB-KW"/>
</dbReference>
<dbReference type="InterPro" id="IPR001173">
    <property type="entry name" value="Glyco_trans_2-like"/>
</dbReference>
<proteinExistence type="predicted"/>
<dbReference type="Gene3D" id="3.90.550.10">
    <property type="entry name" value="Spore Coat Polysaccharide Biosynthesis Protein SpsA, Chain A"/>
    <property type="match status" value="1"/>
</dbReference>
<dbReference type="Pfam" id="PF00535">
    <property type="entry name" value="Glycos_transf_2"/>
    <property type="match status" value="1"/>
</dbReference>
<dbReference type="SUPFAM" id="SSF53448">
    <property type="entry name" value="Nucleotide-diphospho-sugar transferases"/>
    <property type="match status" value="1"/>
</dbReference>
<keyword evidence="2" id="KW-0808">Transferase</keyword>
<protein>
    <submittedName>
        <fullName evidence="2">Glycosyltransferase family 2 protein</fullName>
    </submittedName>
</protein>
<dbReference type="AlphaFoldDB" id="A0A7C4Q687"/>
<sequence length="342" mass="39831">MRQGQNPAKLDMPAYQPQRLAIATLVYIPFQEGYFAHSLEVFLYHLASVHQYTSEPFNYLVFDNGSCAEVKRELQSLHETGWIDWLVLSQHNLGKTGALNFILSGIPNQWVCYTDSDMLFRPGWLEESWKIEANFPNIGMIGAQVVFPDWEEDKGNTAFRKTTDARFHFDQVQPEDWILDEYCRGRGISGEREKVYRRMQLDRVTNTETGVQAFLGGNSHQQFLARRAVLQEILPLPASLQLSRKEDTYQDVELDRRGYLHLTTTRPYLYHMGNVVDEALRPELEKLRLPENVKPPTLKKTHTSQKLHPVERILFWLAGKPALRRRLVRLYQFLHRTLSEVS</sequence>